<keyword evidence="3" id="KW-1185">Reference proteome</keyword>
<feature type="transmembrane region" description="Helical" evidence="1">
    <location>
        <begin position="33"/>
        <end position="54"/>
    </location>
</feature>
<accession>A0A2T1ED55</accession>
<evidence type="ECO:0000256" key="1">
    <source>
        <dbReference type="SAM" id="Phobius"/>
    </source>
</evidence>
<gene>
    <name evidence="2" type="ORF">C7B82_08385</name>
</gene>
<name>A0A2T1ED55_9CYAN</name>
<comment type="caution">
    <text evidence="2">The sequence shown here is derived from an EMBL/GenBank/DDBJ whole genome shotgun (WGS) entry which is preliminary data.</text>
</comment>
<evidence type="ECO:0000313" key="3">
    <source>
        <dbReference type="Proteomes" id="UP000239576"/>
    </source>
</evidence>
<protein>
    <submittedName>
        <fullName evidence="2">Uncharacterized protein</fullName>
    </submittedName>
</protein>
<proteinExistence type="predicted"/>
<keyword evidence="1" id="KW-0812">Transmembrane</keyword>
<sequence length="78" mass="8606">MVFYLIPAALVFSTALQAFLEDESTPKTHFDSWIMLIMASLLWPITLPSIMSGLRSSAAAERKSPYQASQSLISLGEK</sequence>
<reference evidence="2 3" key="2">
    <citation type="submission" date="2018-03" db="EMBL/GenBank/DDBJ databases">
        <title>The ancient ancestry and fast evolution of plastids.</title>
        <authorList>
            <person name="Moore K.R."/>
            <person name="Magnabosco C."/>
            <person name="Momper L."/>
            <person name="Gold D.A."/>
            <person name="Bosak T."/>
            <person name="Fournier G.P."/>
        </authorList>
    </citation>
    <scope>NUCLEOTIDE SEQUENCE [LARGE SCALE GENOMIC DNA]</scope>
    <source>
        <strain evidence="2 3">ULC18</strain>
    </source>
</reference>
<organism evidence="2 3">
    <name type="scientific">Stenomitos frigidus ULC18</name>
    <dbReference type="NCBI Taxonomy" id="2107698"/>
    <lineage>
        <taxon>Bacteria</taxon>
        <taxon>Bacillati</taxon>
        <taxon>Cyanobacteriota</taxon>
        <taxon>Cyanophyceae</taxon>
        <taxon>Leptolyngbyales</taxon>
        <taxon>Leptolyngbyaceae</taxon>
        <taxon>Stenomitos</taxon>
    </lineage>
</organism>
<dbReference type="AlphaFoldDB" id="A0A2T1ED55"/>
<evidence type="ECO:0000313" key="2">
    <source>
        <dbReference type="EMBL" id="PSB30679.1"/>
    </source>
</evidence>
<reference evidence="3" key="1">
    <citation type="submission" date="2018-02" db="EMBL/GenBank/DDBJ databases">
        <authorList>
            <person name="Moore K."/>
            <person name="Momper L."/>
        </authorList>
    </citation>
    <scope>NUCLEOTIDE SEQUENCE [LARGE SCALE GENOMIC DNA]</scope>
    <source>
        <strain evidence="3">ULC18</strain>
    </source>
</reference>
<keyword evidence="1" id="KW-0472">Membrane</keyword>
<dbReference type="EMBL" id="PVWK01000049">
    <property type="protein sequence ID" value="PSB30679.1"/>
    <property type="molecule type" value="Genomic_DNA"/>
</dbReference>
<dbReference type="Proteomes" id="UP000239576">
    <property type="component" value="Unassembled WGS sequence"/>
</dbReference>
<keyword evidence="1" id="KW-1133">Transmembrane helix</keyword>